<dbReference type="EC" id="2.1.1.-" evidence="4"/>
<evidence type="ECO:0000313" key="5">
    <source>
        <dbReference type="Proteomes" id="UP000530928"/>
    </source>
</evidence>
<proteinExistence type="inferred from homology"/>
<protein>
    <submittedName>
        <fullName evidence="4">Leader peptidase (Prepilin peptidase)/N-methyltransferase</fullName>
        <ecNumber evidence="4">2.1.1.-</ecNumber>
        <ecNumber evidence="4">3.4.23.43</ecNumber>
    </submittedName>
</protein>
<keyword evidence="2" id="KW-0472">Membrane</keyword>
<feature type="transmembrane region" description="Helical" evidence="2">
    <location>
        <begin position="73"/>
        <end position="90"/>
    </location>
</feature>
<dbReference type="Pfam" id="PF01478">
    <property type="entry name" value="Peptidase_A24"/>
    <property type="match status" value="1"/>
</dbReference>
<dbReference type="PANTHER" id="PTHR30487:SF0">
    <property type="entry name" value="PREPILIN LEADER PEPTIDASE_N-METHYLTRANSFERASE-RELATED"/>
    <property type="match status" value="1"/>
</dbReference>
<reference evidence="4 5" key="1">
    <citation type="submission" date="2020-07" db="EMBL/GenBank/DDBJ databases">
        <title>Genomic Encyclopedia of Type Strains, Phase IV (KMG-IV): sequencing the most valuable type-strain genomes for metagenomic binning, comparative biology and taxonomic classification.</title>
        <authorList>
            <person name="Goeker M."/>
        </authorList>
    </citation>
    <scope>NUCLEOTIDE SEQUENCE [LARGE SCALE GENOMIC DNA]</scope>
    <source>
        <strain evidence="4 5">DSM 45533</strain>
    </source>
</reference>
<keyword evidence="2" id="KW-1133">Transmembrane helix</keyword>
<dbReference type="AlphaFoldDB" id="A0A7W0HT56"/>
<feature type="domain" description="Prepilin type IV endopeptidase peptidase" evidence="3">
    <location>
        <begin position="82"/>
        <end position="183"/>
    </location>
</feature>
<keyword evidence="4" id="KW-0808">Transferase</keyword>
<dbReference type="EC" id="3.4.23.43" evidence="4"/>
<evidence type="ECO:0000256" key="2">
    <source>
        <dbReference type="SAM" id="Phobius"/>
    </source>
</evidence>
<keyword evidence="5" id="KW-1185">Reference proteome</keyword>
<keyword evidence="2" id="KW-0812">Transmembrane</keyword>
<accession>A0A7W0HT56</accession>
<dbReference type="GO" id="GO:0005886">
    <property type="term" value="C:plasma membrane"/>
    <property type="evidence" value="ECO:0007669"/>
    <property type="project" value="TreeGrafter"/>
</dbReference>
<evidence type="ECO:0000313" key="4">
    <source>
        <dbReference type="EMBL" id="MBA2894685.1"/>
    </source>
</evidence>
<dbReference type="InterPro" id="IPR050882">
    <property type="entry name" value="Prepilin_peptidase/N-MTase"/>
</dbReference>
<comment type="similarity">
    <text evidence="1">Belongs to the peptidase A24 family.</text>
</comment>
<feature type="transmembrane region" description="Helical" evidence="2">
    <location>
        <begin position="120"/>
        <end position="139"/>
    </location>
</feature>
<dbReference type="PANTHER" id="PTHR30487">
    <property type="entry name" value="TYPE 4 PREPILIN-LIKE PROTEINS LEADER PEPTIDE-PROCESSING ENZYME"/>
    <property type="match status" value="1"/>
</dbReference>
<dbReference type="EMBL" id="JACDUR010000006">
    <property type="protein sequence ID" value="MBA2894685.1"/>
    <property type="molecule type" value="Genomic_DNA"/>
</dbReference>
<evidence type="ECO:0000259" key="3">
    <source>
        <dbReference type="Pfam" id="PF01478"/>
    </source>
</evidence>
<sequence length="214" mass="22107">MTIALLALLGFVAGVYLRPVAAAFEADPADTRAEARRAARAALVAPVPAWPPLVELGTAAVVALIAWRAAEPYLLALVFAGIAGTLLALIDWRTYRLPDVITLPAAAITALLLIPTGQVVAGLIGAAALAAFYGVLWFVRPEAMGLGDVKLALLIGLVAGSLGWQAWMIAGVGGQVLGALYGIGLMVVKKRDKKTDIPFGPFMLLGALGAICLT</sequence>
<evidence type="ECO:0000256" key="1">
    <source>
        <dbReference type="ARBA" id="ARBA00005801"/>
    </source>
</evidence>
<dbReference type="Proteomes" id="UP000530928">
    <property type="component" value="Unassembled WGS sequence"/>
</dbReference>
<keyword evidence="4" id="KW-0378">Hydrolase</keyword>
<dbReference type="GO" id="GO:0008168">
    <property type="term" value="F:methyltransferase activity"/>
    <property type="evidence" value="ECO:0007669"/>
    <property type="project" value="UniProtKB-KW"/>
</dbReference>
<feature type="transmembrane region" description="Helical" evidence="2">
    <location>
        <begin position="151"/>
        <end position="177"/>
    </location>
</feature>
<keyword evidence="4" id="KW-0489">Methyltransferase</keyword>
<dbReference type="GO" id="GO:0032259">
    <property type="term" value="P:methylation"/>
    <property type="evidence" value="ECO:0007669"/>
    <property type="project" value="UniProtKB-KW"/>
</dbReference>
<dbReference type="Gene3D" id="1.20.120.1220">
    <property type="match status" value="1"/>
</dbReference>
<dbReference type="InterPro" id="IPR000045">
    <property type="entry name" value="Prepilin_IV_endopep_pep"/>
</dbReference>
<dbReference type="RefSeq" id="WP_181613429.1">
    <property type="nucleotide sequence ID" value="NZ_BAABAM010000004.1"/>
</dbReference>
<name>A0A7W0HT56_9ACTN</name>
<dbReference type="GO" id="GO:0006465">
    <property type="term" value="P:signal peptide processing"/>
    <property type="evidence" value="ECO:0007669"/>
    <property type="project" value="TreeGrafter"/>
</dbReference>
<comment type="caution">
    <text evidence="4">The sequence shown here is derived from an EMBL/GenBank/DDBJ whole genome shotgun (WGS) entry which is preliminary data.</text>
</comment>
<organism evidence="4 5">
    <name type="scientific">Nonomuraea soli</name>
    <dbReference type="NCBI Taxonomy" id="1032476"/>
    <lineage>
        <taxon>Bacteria</taxon>
        <taxon>Bacillati</taxon>
        <taxon>Actinomycetota</taxon>
        <taxon>Actinomycetes</taxon>
        <taxon>Streptosporangiales</taxon>
        <taxon>Streptosporangiaceae</taxon>
        <taxon>Nonomuraea</taxon>
    </lineage>
</organism>
<feature type="transmembrane region" description="Helical" evidence="2">
    <location>
        <begin position="97"/>
        <end position="114"/>
    </location>
</feature>
<gene>
    <name evidence="4" type="ORF">HNR30_006057</name>
</gene>
<dbReference type="GO" id="GO:0004190">
    <property type="term" value="F:aspartic-type endopeptidase activity"/>
    <property type="evidence" value="ECO:0007669"/>
    <property type="project" value="UniProtKB-EC"/>
</dbReference>